<keyword evidence="1" id="KW-1133">Transmembrane helix</keyword>
<dbReference type="RefSeq" id="WP_145378521.1">
    <property type="nucleotide sequence ID" value="NZ_CP036276.1"/>
</dbReference>
<accession>A0A517ZU35</accession>
<evidence type="ECO:0000313" key="2">
    <source>
        <dbReference type="EMBL" id="QDU45991.1"/>
    </source>
</evidence>
<dbReference type="AlphaFoldDB" id="A0A517ZU35"/>
<sequence length="196" mass="22470">MSEHNSENNIYTWLGAQSLPIQIMLGPPIVIFGTLYGFAVFGYVIFVLVLPSMIANLPRKWAFRRSMKRDLRVVEWRHVRSQLLANPDDALLVEFKGDGYAWCCPHACCRHLPRFDKFWEDGTSVFYGSWRDDYLKLKHDAALQCIQNGKVLLKVPPDAILNDSRLPRDRVHVIYGSIRLIAGMRSDENGHGRRAG</sequence>
<name>A0A517ZU35_9PLAN</name>
<proteinExistence type="predicted"/>
<feature type="transmembrane region" description="Helical" evidence="1">
    <location>
        <begin position="29"/>
        <end position="57"/>
    </location>
</feature>
<evidence type="ECO:0000313" key="3">
    <source>
        <dbReference type="Proteomes" id="UP000319383"/>
    </source>
</evidence>
<dbReference type="KEGG" id="sdyn:Mal52_44880"/>
<keyword evidence="3" id="KW-1185">Reference proteome</keyword>
<dbReference type="EMBL" id="CP036276">
    <property type="protein sequence ID" value="QDU45991.1"/>
    <property type="molecule type" value="Genomic_DNA"/>
</dbReference>
<gene>
    <name evidence="2" type="ORF">Mal52_44880</name>
</gene>
<keyword evidence="1" id="KW-0472">Membrane</keyword>
<reference evidence="2 3" key="1">
    <citation type="submission" date="2019-02" db="EMBL/GenBank/DDBJ databases">
        <title>Deep-cultivation of Planctomycetes and their phenomic and genomic characterization uncovers novel biology.</title>
        <authorList>
            <person name="Wiegand S."/>
            <person name="Jogler M."/>
            <person name="Boedeker C."/>
            <person name="Pinto D."/>
            <person name="Vollmers J."/>
            <person name="Rivas-Marin E."/>
            <person name="Kohn T."/>
            <person name="Peeters S.H."/>
            <person name="Heuer A."/>
            <person name="Rast P."/>
            <person name="Oberbeckmann S."/>
            <person name="Bunk B."/>
            <person name="Jeske O."/>
            <person name="Meyerdierks A."/>
            <person name="Storesund J.E."/>
            <person name="Kallscheuer N."/>
            <person name="Luecker S."/>
            <person name="Lage O.M."/>
            <person name="Pohl T."/>
            <person name="Merkel B.J."/>
            <person name="Hornburger P."/>
            <person name="Mueller R.-W."/>
            <person name="Bruemmer F."/>
            <person name="Labrenz M."/>
            <person name="Spormann A.M."/>
            <person name="Op den Camp H."/>
            <person name="Overmann J."/>
            <person name="Amann R."/>
            <person name="Jetten M.S.M."/>
            <person name="Mascher T."/>
            <person name="Medema M.H."/>
            <person name="Devos D.P."/>
            <person name="Kaster A.-K."/>
            <person name="Ovreas L."/>
            <person name="Rohde M."/>
            <person name="Galperin M.Y."/>
            <person name="Jogler C."/>
        </authorList>
    </citation>
    <scope>NUCLEOTIDE SEQUENCE [LARGE SCALE GENOMIC DNA]</scope>
    <source>
        <strain evidence="2 3">Mal52</strain>
    </source>
</reference>
<organism evidence="2 3">
    <name type="scientific">Symmachiella dynata</name>
    <dbReference type="NCBI Taxonomy" id="2527995"/>
    <lineage>
        <taxon>Bacteria</taxon>
        <taxon>Pseudomonadati</taxon>
        <taxon>Planctomycetota</taxon>
        <taxon>Planctomycetia</taxon>
        <taxon>Planctomycetales</taxon>
        <taxon>Planctomycetaceae</taxon>
        <taxon>Symmachiella</taxon>
    </lineage>
</organism>
<dbReference type="Proteomes" id="UP000319383">
    <property type="component" value="Chromosome"/>
</dbReference>
<protein>
    <submittedName>
        <fullName evidence="2">Uncharacterized protein</fullName>
    </submittedName>
</protein>
<keyword evidence="1" id="KW-0812">Transmembrane</keyword>
<evidence type="ECO:0000256" key="1">
    <source>
        <dbReference type="SAM" id="Phobius"/>
    </source>
</evidence>